<feature type="region of interest" description="Disordered" evidence="1">
    <location>
        <begin position="116"/>
        <end position="164"/>
    </location>
</feature>
<proteinExistence type="predicted"/>
<evidence type="ECO:0000313" key="2">
    <source>
        <dbReference type="EMBL" id="MBD2278866.1"/>
    </source>
</evidence>
<gene>
    <name evidence="2" type="ORF">H6F99_11345</name>
</gene>
<comment type="caution">
    <text evidence="2">The sequence shown here is derived from an EMBL/GenBank/DDBJ whole genome shotgun (WGS) entry which is preliminary data.</text>
</comment>
<keyword evidence="3" id="KW-1185">Reference proteome</keyword>
<protein>
    <submittedName>
        <fullName evidence="2">Uncharacterized protein</fullName>
    </submittedName>
</protein>
<feature type="compositionally biased region" description="Basic and acidic residues" evidence="1">
    <location>
        <begin position="144"/>
        <end position="155"/>
    </location>
</feature>
<accession>A0ABR8BW58</accession>
<dbReference type="Proteomes" id="UP000606721">
    <property type="component" value="Unassembled WGS sequence"/>
</dbReference>
<reference evidence="2 3" key="1">
    <citation type="journal article" date="2020" name="ISME J.">
        <title>Comparative genomics reveals insights into cyanobacterial evolution and habitat adaptation.</title>
        <authorList>
            <person name="Chen M.Y."/>
            <person name="Teng W.K."/>
            <person name="Zhao L."/>
            <person name="Hu C.X."/>
            <person name="Zhou Y.K."/>
            <person name="Han B.P."/>
            <person name="Song L.R."/>
            <person name="Shu W.S."/>
        </authorList>
    </citation>
    <scope>NUCLEOTIDE SEQUENCE [LARGE SCALE GENOMIC DNA]</scope>
    <source>
        <strain evidence="2 3">FACHB-1040</strain>
    </source>
</reference>
<dbReference type="RefSeq" id="WP_190383085.1">
    <property type="nucleotide sequence ID" value="NZ_JACJQT010000026.1"/>
</dbReference>
<evidence type="ECO:0000256" key="1">
    <source>
        <dbReference type="SAM" id="MobiDB-lite"/>
    </source>
</evidence>
<name>A0ABR8BW58_APHFL</name>
<evidence type="ECO:0000313" key="3">
    <source>
        <dbReference type="Proteomes" id="UP000606721"/>
    </source>
</evidence>
<organism evidence="2 3">
    <name type="scientific">Aphanizomenon flos-aquae FACHB-1040</name>
    <dbReference type="NCBI Taxonomy" id="2692887"/>
    <lineage>
        <taxon>Bacteria</taxon>
        <taxon>Bacillati</taxon>
        <taxon>Cyanobacteriota</taxon>
        <taxon>Cyanophyceae</taxon>
        <taxon>Nostocales</taxon>
        <taxon>Aphanizomenonaceae</taxon>
        <taxon>Aphanizomenon</taxon>
    </lineage>
</organism>
<dbReference type="EMBL" id="JACJQT010000026">
    <property type="protein sequence ID" value="MBD2278866.1"/>
    <property type="molecule type" value="Genomic_DNA"/>
</dbReference>
<sequence>MKTKTRTIRYPEPIEESRMQGYFMISKRDAAVVITKKLTGSQCRLWLYLMLIDPFADYTADGEVKYHDLPSIAEIAIAVGCSVESVEKDLRKLRSLGLYEYRTVVIQGHNTTAANAKAEADRLKSQSKSKPKPSQDNRSAYLSPKEDYLSPKEDYLSPEEDYLSPEEAYLNPEKAYFSPEEQLEPLPIRNFPAPQTNQTKQTYTNFLSDLSDGEREKFEKFALDKVNKLPHPPTLPQKWIEAHIEELRSQWEKSQGKVSSTEDSKWENHPQKEEWLNFIRNIGYVSFFYEINDQDEIQRRIAFYDWAYAKKIIWDL</sequence>